<feature type="transmembrane region" description="Helical" evidence="1">
    <location>
        <begin position="52"/>
        <end position="73"/>
    </location>
</feature>
<feature type="transmembrane region" description="Helical" evidence="1">
    <location>
        <begin position="80"/>
        <end position="100"/>
    </location>
</feature>
<reference evidence="3" key="1">
    <citation type="journal article" date="2019" name="Int. J. Syst. Evol. Microbiol.">
        <title>The Global Catalogue of Microorganisms (GCM) 10K type strain sequencing project: providing services to taxonomists for standard genome sequencing and annotation.</title>
        <authorList>
            <consortium name="The Broad Institute Genomics Platform"/>
            <consortium name="The Broad Institute Genome Sequencing Center for Infectious Disease"/>
            <person name="Wu L."/>
            <person name="Ma J."/>
        </authorList>
    </citation>
    <scope>NUCLEOTIDE SEQUENCE [LARGE SCALE GENOMIC DNA]</scope>
    <source>
        <strain evidence="3">NBRC 108723</strain>
    </source>
</reference>
<dbReference type="EMBL" id="BSPW01000087">
    <property type="protein sequence ID" value="GLT19921.1"/>
    <property type="molecule type" value="Genomic_DNA"/>
</dbReference>
<gene>
    <name evidence="2" type="ORF">GCM10007938_37040</name>
</gene>
<comment type="caution">
    <text evidence="2">The sequence shown here is derived from an EMBL/GenBank/DDBJ whole genome shotgun (WGS) entry which is preliminary data.</text>
</comment>
<keyword evidence="3" id="KW-1185">Reference proteome</keyword>
<accession>A0ABQ6F545</accession>
<evidence type="ECO:0000256" key="1">
    <source>
        <dbReference type="SAM" id="Phobius"/>
    </source>
</evidence>
<keyword evidence="1" id="KW-0812">Transmembrane</keyword>
<name>A0ABQ6F545_9VIBR</name>
<evidence type="ECO:0000313" key="2">
    <source>
        <dbReference type="EMBL" id="GLT19921.1"/>
    </source>
</evidence>
<evidence type="ECO:0000313" key="3">
    <source>
        <dbReference type="Proteomes" id="UP001157138"/>
    </source>
</evidence>
<feature type="transmembrane region" description="Helical" evidence="1">
    <location>
        <begin position="12"/>
        <end position="32"/>
    </location>
</feature>
<organism evidence="2 3">
    <name type="scientific">Vibrio zhanjiangensis</name>
    <dbReference type="NCBI Taxonomy" id="1046128"/>
    <lineage>
        <taxon>Bacteria</taxon>
        <taxon>Pseudomonadati</taxon>
        <taxon>Pseudomonadota</taxon>
        <taxon>Gammaproteobacteria</taxon>
        <taxon>Vibrionales</taxon>
        <taxon>Vibrionaceae</taxon>
        <taxon>Vibrio</taxon>
    </lineage>
</organism>
<keyword evidence="1" id="KW-1133">Transmembrane helix</keyword>
<protein>
    <submittedName>
        <fullName evidence="2">Uncharacterized protein</fullName>
    </submittedName>
</protein>
<keyword evidence="1" id="KW-0472">Membrane</keyword>
<sequence>MKFFLIIPLIAYLDLLLSIVFNIQLIPDWFFYNTEPHPEDPPQQGWIPDSLIIVWVFFVVPLSFFVGSIYTAYKKFWWWFGAYMLLGGLPVGIFSIAVYLG</sequence>
<dbReference type="Proteomes" id="UP001157138">
    <property type="component" value="Unassembled WGS sequence"/>
</dbReference>
<proteinExistence type="predicted"/>